<dbReference type="AlphaFoldDB" id="A0A7S9LQD4"/>
<accession>A0A7S9LQD4</accession>
<evidence type="ECO:0000313" key="2">
    <source>
        <dbReference type="EMBL" id="QPH53186.1"/>
    </source>
</evidence>
<dbReference type="Proteomes" id="UP000594800">
    <property type="component" value="Chromosome"/>
</dbReference>
<reference evidence="2 3" key="1">
    <citation type="submission" date="2020-11" db="EMBL/GenBank/DDBJ databases">
        <title>Description of Pontivivens ytuae sp. nov. isolated from deep sea sediment of Mariana Trench.</title>
        <authorList>
            <person name="Wang Z."/>
            <person name="Sun Q.-L."/>
            <person name="Xu X.-D."/>
            <person name="Tang Y.-Z."/>
            <person name="Zhang J."/>
        </authorList>
    </citation>
    <scope>NUCLEOTIDE SEQUENCE [LARGE SCALE GENOMIC DNA]</scope>
    <source>
        <strain evidence="2 3">MT2928</strain>
    </source>
</reference>
<dbReference type="RefSeq" id="WP_196102397.1">
    <property type="nucleotide sequence ID" value="NZ_CP064942.1"/>
</dbReference>
<keyword evidence="3" id="KW-1185">Reference proteome</keyword>
<evidence type="ECO:0000256" key="1">
    <source>
        <dbReference type="SAM" id="MobiDB-lite"/>
    </source>
</evidence>
<evidence type="ECO:0000313" key="3">
    <source>
        <dbReference type="Proteomes" id="UP000594800"/>
    </source>
</evidence>
<name>A0A7S9LQD4_9RHOB</name>
<gene>
    <name evidence="2" type="ORF">I0K15_15475</name>
</gene>
<dbReference type="KEGG" id="poz:I0K15_15475"/>
<sequence length="131" mass="13834">MEFLADGLLICGSLAVAAYCAILSARVRELGRLDKGMGAAIAGLSARVDDMRRTLGAAQEASGASVDELARMTARAEQAAGRLELLLATLHDSRTGEARPVAAPVPAPEPQRDPRETLSRSLQDVYKAMKS</sequence>
<protein>
    <submittedName>
        <fullName evidence="2">Uncharacterized protein</fullName>
    </submittedName>
</protein>
<dbReference type="EMBL" id="CP064942">
    <property type="protein sequence ID" value="QPH53186.1"/>
    <property type="molecule type" value="Genomic_DNA"/>
</dbReference>
<proteinExistence type="predicted"/>
<feature type="region of interest" description="Disordered" evidence="1">
    <location>
        <begin position="95"/>
        <end position="131"/>
    </location>
</feature>
<organism evidence="2 3">
    <name type="scientific">Pontivivens ytuae</name>
    <dbReference type="NCBI Taxonomy" id="2789856"/>
    <lineage>
        <taxon>Bacteria</taxon>
        <taxon>Pseudomonadati</taxon>
        <taxon>Pseudomonadota</taxon>
        <taxon>Alphaproteobacteria</taxon>
        <taxon>Rhodobacterales</taxon>
        <taxon>Paracoccaceae</taxon>
        <taxon>Pontivivens</taxon>
    </lineage>
</organism>